<proteinExistence type="predicted"/>
<organism evidence="1 2">
    <name type="scientific">Catharanthus roseus</name>
    <name type="common">Madagascar periwinkle</name>
    <name type="synonym">Vinca rosea</name>
    <dbReference type="NCBI Taxonomy" id="4058"/>
    <lineage>
        <taxon>Eukaryota</taxon>
        <taxon>Viridiplantae</taxon>
        <taxon>Streptophyta</taxon>
        <taxon>Embryophyta</taxon>
        <taxon>Tracheophyta</taxon>
        <taxon>Spermatophyta</taxon>
        <taxon>Magnoliopsida</taxon>
        <taxon>eudicotyledons</taxon>
        <taxon>Gunneridae</taxon>
        <taxon>Pentapetalae</taxon>
        <taxon>asterids</taxon>
        <taxon>lamiids</taxon>
        <taxon>Gentianales</taxon>
        <taxon>Apocynaceae</taxon>
        <taxon>Rauvolfioideae</taxon>
        <taxon>Vinceae</taxon>
        <taxon>Catharanthinae</taxon>
        <taxon>Catharanthus</taxon>
    </lineage>
</organism>
<dbReference type="EMBL" id="CM044702">
    <property type="protein sequence ID" value="KAI5675009.1"/>
    <property type="molecule type" value="Genomic_DNA"/>
</dbReference>
<gene>
    <name evidence="1" type="ORF">M9H77_05959</name>
</gene>
<protein>
    <submittedName>
        <fullName evidence="1">Uncharacterized protein</fullName>
    </submittedName>
</protein>
<keyword evidence="2" id="KW-1185">Reference proteome</keyword>
<dbReference type="Proteomes" id="UP001060085">
    <property type="component" value="Linkage Group LG02"/>
</dbReference>
<name>A0ACC0BQV6_CATRO</name>
<accession>A0ACC0BQV6</accession>
<reference evidence="2" key="1">
    <citation type="journal article" date="2023" name="Nat. Plants">
        <title>Single-cell RNA sequencing provides a high-resolution roadmap for understanding the multicellular compartmentation of specialized metabolism.</title>
        <authorList>
            <person name="Sun S."/>
            <person name="Shen X."/>
            <person name="Li Y."/>
            <person name="Li Y."/>
            <person name="Wang S."/>
            <person name="Li R."/>
            <person name="Zhang H."/>
            <person name="Shen G."/>
            <person name="Guo B."/>
            <person name="Wei J."/>
            <person name="Xu J."/>
            <person name="St-Pierre B."/>
            <person name="Chen S."/>
            <person name="Sun C."/>
        </authorList>
    </citation>
    <scope>NUCLEOTIDE SEQUENCE [LARGE SCALE GENOMIC DNA]</scope>
</reference>
<comment type="caution">
    <text evidence="1">The sequence shown here is derived from an EMBL/GenBank/DDBJ whole genome shotgun (WGS) entry which is preliminary data.</text>
</comment>
<sequence length="744" mass="83214">MATACTLVVSFPRHKKHPSNPDPISVTVNNERFFANHPLLQLLDQCSKTTHLKQIHARMLRIGLFSDPFSASKLIQASALSELSSLHYAHKVFDQISQPNLYSWNALIRSYASSKEPIKSLLMFLQMLYQSDELPNKFTYPFVIKASAELLALRVGEGLHGMVLKSEVGSDLFVLNSLIHFYAQCGCLDLAHRVFLSMPKRDVVSWNSMIVGFAQGGYADQALELFHGMEEENLRPNDVTMIGVLSACGMKMDLQFGRWVHSYIKRKGIKGNLILNNAILDMYVKCGSVADAKRFFDKMEDKDVVSWTTMLVGYARMGDFNAARTLFGEMPYQDIAAWNALISAYEQNGNPKEALATFNELQLSKEVKPDSVTLVSALSACAQLGAMDLGGWIHVYIEKQGIKFTCHLTTALIDMYSKCGDLQKALEVFNSVESKDVFVWSSMIAGLGMHGRGRDAINLFLKMQETKVKPNAVTLTNLLSACSHSGLVDDGRKFFNQMEPVFGIVPGVKQYACLVDILGRAGHLDEAVDLVENMPIPPGASVWGALLGACRLHGNLDLAERACDQLLELEPQNHGAYVLLSNIYAKSGKWDKVSELRKLMRNSGLKKEPGSSSVEVNGIVHEFLIGDNSHPLSKKIYLKLDEMIARLRSSGYVPNKSQLLQLIEEEEEQDQALYLHSEKLALAFGLISKSPSQPIRIVKNLRICDDCHTVAKKISKLYNREILLRDRYRFHHFKAGECSCMDFW</sequence>
<evidence type="ECO:0000313" key="1">
    <source>
        <dbReference type="EMBL" id="KAI5675009.1"/>
    </source>
</evidence>
<evidence type="ECO:0000313" key="2">
    <source>
        <dbReference type="Proteomes" id="UP001060085"/>
    </source>
</evidence>